<accession>A0AAX3MUB4</accession>
<dbReference type="GO" id="GO:0004672">
    <property type="term" value="F:protein kinase activity"/>
    <property type="evidence" value="ECO:0007669"/>
    <property type="project" value="InterPro"/>
</dbReference>
<protein>
    <submittedName>
        <fullName evidence="3">Protein kinase</fullName>
    </submittedName>
</protein>
<proteinExistence type="predicted"/>
<name>A0AAX3MUB4_9BACL</name>
<feature type="domain" description="Protein kinase" evidence="2">
    <location>
        <begin position="29"/>
        <end position="282"/>
    </location>
</feature>
<dbReference type="PROSITE" id="PS00107">
    <property type="entry name" value="PROTEIN_KINASE_ATP"/>
    <property type="match status" value="1"/>
</dbReference>
<dbReference type="PROSITE" id="PS50011">
    <property type="entry name" value="PROTEIN_KINASE_DOM"/>
    <property type="match status" value="1"/>
</dbReference>
<dbReference type="Gene3D" id="1.10.510.10">
    <property type="entry name" value="Transferase(Phosphotransferase) domain 1"/>
    <property type="match status" value="1"/>
</dbReference>
<organism evidence="3 4">
    <name type="scientific">Paenibacillus urinalis</name>
    <dbReference type="NCBI Taxonomy" id="521520"/>
    <lineage>
        <taxon>Bacteria</taxon>
        <taxon>Bacillati</taxon>
        <taxon>Bacillota</taxon>
        <taxon>Bacilli</taxon>
        <taxon>Bacillales</taxon>
        <taxon>Paenibacillaceae</taxon>
        <taxon>Paenibacillus</taxon>
    </lineage>
</organism>
<evidence type="ECO:0000313" key="4">
    <source>
        <dbReference type="Proteomes" id="UP001220962"/>
    </source>
</evidence>
<dbReference type="RefSeq" id="WP_047910481.1">
    <property type="nucleotide sequence ID" value="NZ_CP118101.1"/>
</dbReference>
<gene>
    <name evidence="3" type="ORF">PUW23_15400</name>
</gene>
<keyword evidence="1" id="KW-0067">ATP-binding</keyword>
<evidence type="ECO:0000256" key="1">
    <source>
        <dbReference type="PROSITE-ProRule" id="PRU10141"/>
    </source>
</evidence>
<evidence type="ECO:0000259" key="2">
    <source>
        <dbReference type="PROSITE" id="PS50011"/>
    </source>
</evidence>
<dbReference type="EMBL" id="CP118101">
    <property type="protein sequence ID" value="WDH80922.1"/>
    <property type="molecule type" value="Genomic_DNA"/>
</dbReference>
<keyword evidence="3" id="KW-0418">Kinase</keyword>
<dbReference type="GO" id="GO:0005524">
    <property type="term" value="F:ATP binding"/>
    <property type="evidence" value="ECO:0007669"/>
    <property type="project" value="UniProtKB-UniRule"/>
</dbReference>
<dbReference type="PANTHER" id="PTHR24347">
    <property type="entry name" value="SERINE/THREONINE-PROTEIN KINASE"/>
    <property type="match status" value="1"/>
</dbReference>
<reference evidence="3" key="1">
    <citation type="submission" date="2023-02" db="EMBL/GenBank/DDBJ databases">
        <title>Pathogen: clinical or host-associated sample.</title>
        <authorList>
            <person name="Hergert J."/>
            <person name="Casey R."/>
            <person name="Wagner J."/>
            <person name="Young E.L."/>
            <person name="Oakeson K.F."/>
        </authorList>
    </citation>
    <scope>NUCLEOTIDE SEQUENCE</scope>
    <source>
        <strain evidence="3">2022CK-00830</strain>
    </source>
</reference>
<dbReference type="InterPro" id="IPR000719">
    <property type="entry name" value="Prot_kinase_dom"/>
</dbReference>
<dbReference type="Pfam" id="PF00069">
    <property type="entry name" value="Pkinase"/>
    <property type="match status" value="1"/>
</dbReference>
<evidence type="ECO:0000313" key="3">
    <source>
        <dbReference type="EMBL" id="WDH80922.1"/>
    </source>
</evidence>
<dbReference type="InterPro" id="IPR017441">
    <property type="entry name" value="Protein_kinase_ATP_BS"/>
</dbReference>
<dbReference type="AlphaFoldDB" id="A0AAX3MUB4"/>
<dbReference type="InterPro" id="IPR011009">
    <property type="entry name" value="Kinase-like_dom_sf"/>
</dbReference>
<feature type="binding site" evidence="1">
    <location>
        <position position="58"/>
    </location>
    <ligand>
        <name>ATP</name>
        <dbReference type="ChEBI" id="CHEBI:30616"/>
    </ligand>
</feature>
<sequence>MRFFSFLSSFLSAWRDYPAEINTVLGDRYVNMQLLGEGSYGMTYKCLDQKSGAVVALKQSRPSKGEYAQYLLRRERNILQALRHSQIPEPLDFFVEGKHTYLVMTYVEGDTLEDLIFEQGCTYDEVSCIEMTLKLLDVVQYIHKKGYVHLDLRIPNVLFREERLSLIDFGLARQIGEAPPTTRRSTTAHPWKKARSSYAAQFKLAEEQSDLTDIGHFMLFMLYSTYESEDGTDTERSWQEELSISTELQEVIERLLELKEPYLSTDEFIHDLHVLKQNHSSK</sequence>
<keyword evidence="3" id="KW-0808">Transferase</keyword>
<dbReference type="SUPFAM" id="SSF56112">
    <property type="entry name" value="Protein kinase-like (PK-like)"/>
    <property type="match status" value="1"/>
</dbReference>
<keyword evidence="1" id="KW-0547">Nucleotide-binding</keyword>
<dbReference type="Proteomes" id="UP001220962">
    <property type="component" value="Chromosome"/>
</dbReference>